<dbReference type="PROSITE" id="PS51257">
    <property type="entry name" value="PROKAR_LIPOPROTEIN"/>
    <property type="match status" value="1"/>
</dbReference>
<evidence type="ECO:0000256" key="1">
    <source>
        <dbReference type="SAM" id="SignalP"/>
    </source>
</evidence>
<organism evidence="2 3">
    <name type="scientific">Winogradskyella aurantia</name>
    <dbReference type="NCBI Taxonomy" id="1915063"/>
    <lineage>
        <taxon>Bacteria</taxon>
        <taxon>Pseudomonadati</taxon>
        <taxon>Bacteroidota</taxon>
        <taxon>Flavobacteriia</taxon>
        <taxon>Flavobacteriales</taxon>
        <taxon>Flavobacteriaceae</taxon>
        <taxon>Winogradskyella</taxon>
    </lineage>
</organism>
<feature type="chain" id="PRO_5013283620" description="Glycoside hydrolase" evidence="1">
    <location>
        <begin position="28"/>
        <end position="350"/>
    </location>
</feature>
<protein>
    <recommendedName>
        <fullName evidence="4">Glycoside hydrolase</fullName>
    </recommendedName>
</protein>
<proteinExistence type="predicted"/>
<accession>A0A265UTN5</accession>
<evidence type="ECO:0000313" key="3">
    <source>
        <dbReference type="Proteomes" id="UP000216840"/>
    </source>
</evidence>
<gene>
    <name evidence="2" type="ORF">CA834_08970</name>
</gene>
<dbReference type="EMBL" id="NGJN01000004">
    <property type="protein sequence ID" value="OZV68592.1"/>
    <property type="molecule type" value="Genomic_DNA"/>
</dbReference>
<sequence>MFRIVLINLKIVPVLVFVLSCSNFSIAQNNPKKERSVFISKKVYDTKYQKKDSIGVMVRGKDTLVQIKTEKPWPSLPEKSDAKIAKSRHSTFFVPQQVFISNYKKSDSIGFMISEADTLVMVKKLFTPAGVRVKYEPRDSTFLEYYKKIAFRSKHKDSTNTETMKYWKEPIKIYFGNNVHKDVVKDVMVLFKQIDEKIDSLSISKVRKLEQSNYVIFNNEGYQYEPRVNKTKAADYFIEWNGKSQIFKGSLRYDTKILPSLKLQIQKIKEIFIGSLGWFIANDSLTCDSFFSNCYSDNKHMTALDWELLKYHYSYGICKGTSLNTFEEQHRTAQQAIRDNNSVNNFYFIH</sequence>
<dbReference type="AlphaFoldDB" id="A0A265UTN5"/>
<dbReference type="Proteomes" id="UP000216840">
    <property type="component" value="Unassembled WGS sequence"/>
</dbReference>
<reference evidence="2 3" key="1">
    <citation type="submission" date="2017-05" db="EMBL/GenBank/DDBJ databases">
        <title>The draft genome sequence of Idiomarina salinarum WNB302.</title>
        <authorList>
            <person name="Sun Y."/>
            <person name="Chen B."/>
            <person name="Du Z."/>
        </authorList>
    </citation>
    <scope>NUCLEOTIDE SEQUENCE [LARGE SCALE GENOMIC DNA]</scope>
    <source>
        <strain evidence="2 3">WNB302</strain>
    </source>
</reference>
<dbReference type="OrthoDB" id="1364450at2"/>
<dbReference type="RefSeq" id="WP_094968358.1">
    <property type="nucleotide sequence ID" value="NZ_NGJN01000004.1"/>
</dbReference>
<evidence type="ECO:0000313" key="2">
    <source>
        <dbReference type="EMBL" id="OZV68592.1"/>
    </source>
</evidence>
<keyword evidence="3" id="KW-1185">Reference proteome</keyword>
<keyword evidence="1" id="KW-0732">Signal</keyword>
<name>A0A265UTN5_9FLAO</name>
<evidence type="ECO:0008006" key="4">
    <source>
        <dbReference type="Google" id="ProtNLM"/>
    </source>
</evidence>
<feature type="signal peptide" evidence="1">
    <location>
        <begin position="1"/>
        <end position="27"/>
    </location>
</feature>
<comment type="caution">
    <text evidence="2">The sequence shown here is derived from an EMBL/GenBank/DDBJ whole genome shotgun (WGS) entry which is preliminary data.</text>
</comment>